<feature type="transmembrane region" description="Helical" evidence="2">
    <location>
        <begin position="112"/>
        <end position="128"/>
    </location>
</feature>
<dbReference type="Proteomes" id="UP001611162">
    <property type="component" value="Unassembled WGS sequence"/>
</dbReference>
<evidence type="ECO:0000256" key="2">
    <source>
        <dbReference type="SAM" id="Phobius"/>
    </source>
</evidence>
<keyword evidence="2" id="KW-0812">Transmembrane</keyword>
<gene>
    <name evidence="3" type="ORF">ACH4TF_27675</name>
</gene>
<evidence type="ECO:0000313" key="4">
    <source>
        <dbReference type="Proteomes" id="UP001611162"/>
    </source>
</evidence>
<dbReference type="RefSeq" id="WP_397614219.1">
    <property type="nucleotide sequence ID" value="NZ_JBIRRB010000011.1"/>
</dbReference>
<feature type="compositionally biased region" description="Low complexity" evidence="1">
    <location>
        <begin position="1"/>
        <end position="18"/>
    </location>
</feature>
<keyword evidence="2" id="KW-0472">Membrane</keyword>
<sequence length="166" mass="17650">MPLAPPGAANLPPWRTAAPVPPPPPAPPPVPPMGWAPPPAAPVEVRVVVDFDAPEPEPEAEQRDFGWLWKWLRPWRTAIATAVVVIPFPAYGHSFTSAWAATLHNARAESLSAAYLVALAAAGGAFLVDLRRPAWWTRPALVIAVIGGTGALGWYDPVTLVTGVRP</sequence>
<evidence type="ECO:0000313" key="3">
    <source>
        <dbReference type="EMBL" id="MFI0914203.1"/>
    </source>
</evidence>
<keyword evidence="4" id="KW-1185">Reference proteome</keyword>
<feature type="transmembrane region" description="Helical" evidence="2">
    <location>
        <begin position="135"/>
        <end position="155"/>
    </location>
</feature>
<evidence type="ECO:0000256" key="1">
    <source>
        <dbReference type="SAM" id="MobiDB-lite"/>
    </source>
</evidence>
<name>A0ABW7TA02_9ACTN</name>
<accession>A0ABW7TA02</accession>
<dbReference type="EMBL" id="JBIRRB010000011">
    <property type="protein sequence ID" value="MFI0914203.1"/>
    <property type="molecule type" value="Genomic_DNA"/>
</dbReference>
<comment type="caution">
    <text evidence="3">The sequence shown here is derived from an EMBL/GenBank/DDBJ whole genome shotgun (WGS) entry which is preliminary data.</text>
</comment>
<protein>
    <submittedName>
        <fullName evidence="3">Uncharacterized protein</fullName>
    </submittedName>
</protein>
<keyword evidence="2" id="KW-1133">Transmembrane helix</keyword>
<reference evidence="3 4" key="1">
    <citation type="submission" date="2024-10" db="EMBL/GenBank/DDBJ databases">
        <title>The Natural Products Discovery Center: Release of the First 8490 Sequenced Strains for Exploring Actinobacteria Biosynthetic Diversity.</title>
        <authorList>
            <person name="Kalkreuter E."/>
            <person name="Kautsar S.A."/>
            <person name="Yang D."/>
            <person name="Bader C.D."/>
            <person name="Teijaro C.N."/>
            <person name="Fluegel L."/>
            <person name="Davis C.M."/>
            <person name="Simpson J.R."/>
            <person name="Lauterbach L."/>
            <person name="Steele A.D."/>
            <person name="Gui C."/>
            <person name="Meng S."/>
            <person name="Li G."/>
            <person name="Viehrig K."/>
            <person name="Ye F."/>
            <person name="Su P."/>
            <person name="Kiefer A.F."/>
            <person name="Nichols A."/>
            <person name="Cepeda A.J."/>
            <person name="Yan W."/>
            <person name="Fan B."/>
            <person name="Jiang Y."/>
            <person name="Adhikari A."/>
            <person name="Zheng C.-J."/>
            <person name="Schuster L."/>
            <person name="Cowan T.M."/>
            <person name="Smanski M.J."/>
            <person name="Chevrette M.G."/>
            <person name="De Carvalho L.P.S."/>
            <person name="Shen B."/>
        </authorList>
    </citation>
    <scope>NUCLEOTIDE SEQUENCE [LARGE SCALE GENOMIC DNA]</scope>
    <source>
        <strain evidence="3 4">NPDC020979</strain>
    </source>
</reference>
<proteinExistence type="predicted"/>
<feature type="transmembrane region" description="Helical" evidence="2">
    <location>
        <begin position="75"/>
        <end position="92"/>
    </location>
</feature>
<feature type="compositionally biased region" description="Pro residues" evidence="1">
    <location>
        <begin position="19"/>
        <end position="33"/>
    </location>
</feature>
<feature type="region of interest" description="Disordered" evidence="1">
    <location>
        <begin position="1"/>
        <end position="33"/>
    </location>
</feature>
<organism evidence="3 4">
    <name type="scientific">Streptomyces abikoensis</name>
    <dbReference type="NCBI Taxonomy" id="97398"/>
    <lineage>
        <taxon>Bacteria</taxon>
        <taxon>Bacillati</taxon>
        <taxon>Actinomycetota</taxon>
        <taxon>Actinomycetes</taxon>
        <taxon>Kitasatosporales</taxon>
        <taxon>Streptomycetaceae</taxon>
        <taxon>Streptomyces</taxon>
    </lineage>
</organism>